<proteinExistence type="predicted"/>
<accession>A0ABT9E6D6</accession>
<organism evidence="1 2">
    <name type="scientific">Paracraurococcus lichenis</name>
    <dbReference type="NCBI Taxonomy" id="3064888"/>
    <lineage>
        <taxon>Bacteria</taxon>
        <taxon>Pseudomonadati</taxon>
        <taxon>Pseudomonadota</taxon>
        <taxon>Alphaproteobacteria</taxon>
        <taxon>Acetobacterales</taxon>
        <taxon>Roseomonadaceae</taxon>
        <taxon>Paracraurococcus</taxon>
    </lineage>
</organism>
<gene>
    <name evidence="1" type="ORF">Q7A36_25560</name>
</gene>
<reference evidence="1 2" key="1">
    <citation type="submission" date="2023-08" db="EMBL/GenBank/DDBJ databases">
        <title>The draft genome sequence of Paracraurococcus sp. LOR1-02.</title>
        <authorList>
            <person name="Kingkaew E."/>
            <person name="Tanasupawat S."/>
        </authorList>
    </citation>
    <scope>NUCLEOTIDE SEQUENCE [LARGE SCALE GENOMIC DNA]</scope>
    <source>
        <strain evidence="1 2">LOR1-02</strain>
    </source>
</reference>
<dbReference type="Proteomes" id="UP001243009">
    <property type="component" value="Unassembled WGS sequence"/>
</dbReference>
<keyword evidence="2" id="KW-1185">Reference proteome</keyword>
<sequence>MADRRRRRRWRAARPRCRLPLIGGLLLLPLAVGPARAQDRAPLLGFDPLALPGPTAPFGTGRLTQGAGPGVWIDRFDTVGLPAGAPPPPGAPRGGWTLTPSLGVQLGATDNVRNSRTNRQADGYVRLNPDLALAADTERVTGRLVYRPLATYNFNTPDQNRVDHVFNGQGLVTLVPDLLFFDARGSGDVRSLFSDTGLTNDSSGRQQRIQGTRYEFSPYLQQRIGGFATARIGYVFRGAADSGRSATRPGDSLPFFSGQSFTANEGYGILSSGENWGPLAWEARTVNTGFDGSGVYNGAYRQIHTLQMRYAVTREIALLGEGGWQDQRFNGTPPFVVHDAIWSTGVRLSPDPDSFLIIRYGRRDGYDSFNGNGNLYVGSRTRVFATYTDQIGTNLLQASDLLTTVVVDEQGNAVDSTTGIPAPIAYRTPFGSTQSSVFRTKRATAGIGQSWSRDTISLLYFNERREPVSITPGNTAFSTRTNSFGLSWTHELTPDIDLRALARLGFTEQQGGRNSTNYVLEAALSQRITPTLSGFVLLRRTSLQEDGSQGQTDQNSIILSLRQVF</sequence>
<dbReference type="EMBL" id="JAUTWS010000033">
    <property type="protein sequence ID" value="MDO9711741.1"/>
    <property type="molecule type" value="Genomic_DNA"/>
</dbReference>
<evidence type="ECO:0000313" key="2">
    <source>
        <dbReference type="Proteomes" id="UP001243009"/>
    </source>
</evidence>
<evidence type="ECO:0000313" key="1">
    <source>
        <dbReference type="EMBL" id="MDO9711741.1"/>
    </source>
</evidence>
<dbReference type="InterPro" id="IPR017467">
    <property type="entry name" value="CHP03016_PEP-CTERM"/>
</dbReference>
<dbReference type="NCBIfam" id="TIGR03016">
    <property type="entry name" value="pepcterm_hypo_1"/>
    <property type="match status" value="1"/>
</dbReference>
<dbReference type="RefSeq" id="WP_305106597.1">
    <property type="nucleotide sequence ID" value="NZ_JAUTWS010000033.1"/>
</dbReference>
<comment type="caution">
    <text evidence="1">The sequence shown here is derived from an EMBL/GenBank/DDBJ whole genome shotgun (WGS) entry which is preliminary data.</text>
</comment>
<protein>
    <submittedName>
        <fullName evidence="1">TIGR03016 family PEP-CTERM system-associated outer membrane protein</fullName>
    </submittedName>
</protein>
<name>A0ABT9E6D6_9PROT</name>